<keyword evidence="1" id="KW-0732">Signal</keyword>
<evidence type="ECO:0000256" key="1">
    <source>
        <dbReference type="SAM" id="SignalP"/>
    </source>
</evidence>
<reference evidence="2" key="1">
    <citation type="submission" date="2020-01" db="EMBL/GenBank/DDBJ databases">
        <authorList>
            <person name="Meier V. D."/>
            <person name="Meier V D."/>
        </authorList>
    </citation>
    <scope>NUCLEOTIDE SEQUENCE</scope>
    <source>
        <strain evidence="2">HLG_WM_MAG_10</strain>
    </source>
</reference>
<organism evidence="2">
    <name type="scientific">uncultured Aureispira sp</name>
    <dbReference type="NCBI Taxonomy" id="1331704"/>
    <lineage>
        <taxon>Bacteria</taxon>
        <taxon>Pseudomonadati</taxon>
        <taxon>Bacteroidota</taxon>
        <taxon>Saprospiria</taxon>
        <taxon>Saprospirales</taxon>
        <taxon>Saprospiraceae</taxon>
        <taxon>Aureispira</taxon>
        <taxon>environmental samples</taxon>
    </lineage>
</organism>
<dbReference type="EMBL" id="CACVAQ010000383">
    <property type="protein sequence ID" value="CAA6826564.1"/>
    <property type="molecule type" value="Genomic_DNA"/>
</dbReference>
<evidence type="ECO:0008006" key="3">
    <source>
        <dbReference type="Google" id="ProtNLM"/>
    </source>
</evidence>
<proteinExistence type="predicted"/>
<name>A0A6S6U4E6_9BACT</name>
<gene>
    <name evidence="2" type="ORF">HELGO_WM51281</name>
</gene>
<feature type="signal peptide" evidence="1">
    <location>
        <begin position="1"/>
        <end position="20"/>
    </location>
</feature>
<protein>
    <recommendedName>
        <fullName evidence="3">Outer membrane protein beta-barrel domain-containing protein</fullName>
    </recommendedName>
</protein>
<evidence type="ECO:0000313" key="2">
    <source>
        <dbReference type="EMBL" id="CAA6826564.1"/>
    </source>
</evidence>
<sequence>MKNSLLILTLLICATSFVLGQDAPKLNNDARFKFSPMLFIDYSFYHWYQNPKKRIDGLPQNMGQTFNVLPGLGVGAILGKKTTLLFSLEASVKYFPFSLDVAGYEGMGAVSFPVLANFRIPLNGFFFMQVGGGVQWNKINIHNRTATQKSIQNPFFMTYVGELAIGIEEGVYILYFARFGYNTDQATTFDIGFRVGLHSPLWD</sequence>
<accession>A0A6S6U4E6</accession>
<feature type="chain" id="PRO_5027740747" description="Outer membrane protein beta-barrel domain-containing protein" evidence="1">
    <location>
        <begin position="21"/>
        <end position="203"/>
    </location>
</feature>
<dbReference type="AlphaFoldDB" id="A0A6S6U4E6"/>